<dbReference type="OrthoDB" id="439127at2759"/>
<feature type="region of interest" description="Disordered" evidence="4">
    <location>
        <begin position="36"/>
        <end position="74"/>
    </location>
</feature>
<dbReference type="Proteomes" id="UP000594260">
    <property type="component" value="Unplaced"/>
</dbReference>
<dbReference type="PROSITE" id="PS50106">
    <property type="entry name" value="PDZ"/>
    <property type="match status" value="1"/>
</dbReference>
<evidence type="ECO:0000313" key="10">
    <source>
        <dbReference type="Proteomes" id="UP000594260"/>
    </source>
</evidence>
<protein>
    <recommendedName>
        <fullName evidence="11">MAGUK p55 subfamily member 7</fullName>
    </recommendedName>
</protein>
<dbReference type="Pfam" id="PF00625">
    <property type="entry name" value="Guanylate_kin"/>
    <property type="match status" value="1"/>
</dbReference>
<keyword evidence="10" id="KW-1185">Reference proteome</keyword>
<evidence type="ECO:0000259" key="7">
    <source>
        <dbReference type="PROSITE" id="PS50106"/>
    </source>
</evidence>
<dbReference type="Gene3D" id="3.40.50.300">
    <property type="entry name" value="P-loop containing nucleotide triphosphate hydrolases"/>
    <property type="match status" value="1"/>
</dbReference>
<proteinExistence type="inferred from homology"/>
<dbReference type="PANTHER" id="PTHR23122">
    <property type="entry name" value="MEMBRANE-ASSOCIATED GUANYLATE KINASE MAGUK"/>
    <property type="match status" value="1"/>
</dbReference>
<dbReference type="InterPro" id="IPR014775">
    <property type="entry name" value="L27_C"/>
</dbReference>
<dbReference type="CDD" id="cd11862">
    <property type="entry name" value="SH3_MPP"/>
    <property type="match status" value="1"/>
</dbReference>
<dbReference type="Gene3D" id="1.10.287.650">
    <property type="entry name" value="L27 domain"/>
    <property type="match status" value="1"/>
</dbReference>
<dbReference type="InterPro" id="IPR036892">
    <property type="entry name" value="L27_dom_sf"/>
</dbReference>
<sequence>MSKQMFMEYCCFCKSAYCFHRSPLLPRGGWHEADWDGVENGQNRGQVVGTPTSPGGDKKNREKSTEGRAGKRAAGATMAIEHFIDRYRQKKTNGEEDHNGEDANRGEGHLSENIPDKTWKVILSLEEECKLLRQVANISTPPEDEAILLDPKLNALFSIQKRFSKLEPEEREPRSKHAVKKAEEVKDFIGAYQAYHDDDAAQLFAILNKPHVKALLEAHDSIARRDYEPPLPSPSIDFDEEVVKVVQLVKGAEPLGITVKFDPLNGAVKVHRVLHGGAADRSGLIQPDDEIIEINGIDVEGRTAAQVDEVFELVRNSPNCIVKLLPAGGPPPLRATHVNPFHLRALFDYDPFRDPRNECPDAGLAFRKGDILHVIAQDDMYWWQARIGDEETVRVGLIPTPLLQERRFAAQRELTTLKRRRAIKSPILGARKIRKVKKTMYRLEDSDSFDHEHISTYEEVSLLMSSQINFMRPVVLIGPPGVGRNELKRRLIATNPNLFRTTVPHTSRPQRIYEVNGRDYHFISRQRMEWEIRKGRFMEHGEFAGNLYGTSLDSLRALMATGYTAVLTPHLHALKLLRSSELKPHIVFIKPPPFEILKETRLRTHARSPFDPDRNRGFTDDELRNIIFLAHKMEYLYGQWFDDVIVNEDIEHSFLTLLAIWHSVQTQPKWVPISWTQLM</sequence>
<name>A0A7M7KTQ8_VARDE</name>
<dbReference type="Gene3D" id="2.30.30.40">
    <property type="entry name" value="SH3 Domains"/>
    <property type="match status" value="1"/>
</dbReference>
<dbReference type="SMART" id="SM00228">
    <property type="entry name" value="PDZ"/>
    <property type="match status" value="1"/>
</dbReference>
<dbReference type="InterPro" id="IPR001478">
    <property type="entry name" value="PDZ"/>
</dbReference>
<dbReference type="FunFam" id="3.30.63.10:FF:000002">
    <property type="entry name" value="Guanylate kinase 1"/>
    <property type="match status" value="1"/>
</dbReference>
<evidence type="ECO:0000259" key="5">
    <source>
        <dbReference type="PROSITE" id="PS50002"/>
    </source>
</evidence>
<dbReference type="InterPro" id="IPR036028">
    <property type="entry name" value="SH3-like_dom_sf"/>
</dbReference>
<dbReference type="CDD" id="cd00071">
    <property type="entry name" value="GMPK"/>
    <property type="match status" value="1"/>
</dbReference>
<dbReference type="InterPro" id="IPR001452">
    <property type="entry name" value="SH3_domain"/>
</dbReference>
<dbReference type="InterPro" id="IPR004172">
    <property type="entry name" value="L27_dom"/>
</dbReference>
<dbReference type="SUPFAM" id="SSF50156">
    <property type="entry name" value="PDZ domain-like"/>
    <property type="match status" value="1"/>
</dbReference>
<evidence type="ECO:0000313" key="9">
    <source>
        <dbReference type="EnsemblMetazoa" id="XP_022671874"/>
    </source>
</evidence>
<dbReference type="InterPro" id="IPR020590">
    <property type="entry name" value="Guanylate_kinase_CS"/>
</dbReference>
<dbReference type="SMART" id="SM00569">
    <property type="entry name" value="L27"/>
    <property type="match status" value="1"/>
</dbReference>
<dbReference type="OMA" id="ECILECV"/>
<dbReference type="EnsemblMetazoa" id="XM_022816139">
    <property type="protein sequence ID" value="XP_022671874"/>
    <property type="gene ID" value="LOC111254852"/>
</dbReference>
<evidence type="ECO:0000256" key="1">
    <source>
        <dbReference type="ARBA" id="ARBA00007014"/>
    </source>
</evidence>
<dbReference type="SUPFAM" id="SSF101288">
    <property type="entry name" value="L27 domain"/>
    <property type="match status" value="1"/>
</dbReference>
<feature type="domain" description="SH3" evidence="5">
    <location>
        <begin position="338"/>
        <end position="408"/>
    </location>
</feature>
<dbReference type="SUPFAM" id="SSF52540">
    <property type="entry name" value="P-loop containing nucleoside triphosphate hydrolases"/>
    <property type="match status" value="1"/>
</dbReference>
<accession>A0A7M7KTQ8</accession>
<dbReference type="SMART" id="SM00072">
    <property type="entry name" value="GuKc"/>
    <property type="match status" value="1"/>
</dbReference>
<dbReference type="CTD" id="36176"/>
<dbReference type="GeneID" id="111254852"/>
<dbReference type="PROSITE" id="PS51022">
    <property type="entry name" value="L27"/>
    <property type="match status" value="1"/>
</dbReference>
<comment type="similarity">
    <text evidence="1">Belongs to the MAGUK family.</text>
</comment>
<feature type="domain" description="PDZ" evidence="7">
    <location>
        <begin position="245"/>
        <end position="319"/>
    </location>
</feature>
<dbReference type="KEGG" id="vde:111254852"/>
<dbReference type="PROSITE" id="PS50052">
    <property type="entry name" value="GUANYLATE_KINASE_2"/>
    <property type="match status" value="1"/>
</dbReference>
<dbReference type="InParanoid" id="A0A7M7KTQ8"/>
<feature type="compositionally biased region" description="Polar residues" evidence="4">
    <location>
        <begin position="40"/>
        <end position="53"/>
    </location>
</feature>
<dbReference type="Pfam" id="PF00595">
    <property type="entry name" value="PDZ"/>
    <property type="match status" value="1"/>
</dbReference>
<dbReference type="SMART" id="SM00326">
    <property type="entry name" value="SH3"/>
    <property type="match status" value="1"/>
</dbReference>
<feature type="region of interest" description="Disordered" evidence="4">
    <location>
        <begin position="91"/>
        <end position="111"/>
    </location>
</feature>
<feature type="compositionally biased region" description="Basic and acidic residues" evidence="4">
    <location>
        <begin position="56"/>
        <end position="69"/>
    </location>
</feature>
<dbReference type="AlphaFoldDB" id="A0A7M7KTQ8"/>
<dbReference type="PROSITE" id="PS50002">
    <property type="entry name" value="SH3"/>
    <property type="match status" value="1"/>
</dbReference>
<dbReference type="InterPro" id="IPR008144">
    <property type="entry name" value="Guanylate_kin-like_dom"/>
</dbReference>
<evidence type="ECO:0000256" key="3">
    <source>
        <dbReference type="PROSITE-ProRule" id="PRU00192"/>
    </source>
</evidence>
<dbReference type="PROSITE" id="PS00856">
    <property type="entry name" value="GUANYLATE_KINASE_1"/>
    <property type="match status" value="1"/>
</dbReference>
<dbReference type="Gene3D" id="2.30.42.10">
    <property type="match status" value="1"/>
</dbReference>
<reference evidence="9" key="1">
    <citation type="submission" date="2021-01" db="UniProtKB">
        <authorList>
            <consortium name="EnsemblMetazoa"/>
        </authorList>
    </citation>
    <scope>IDENTIFICATION</scope>
</reference>
<dbReference type="Pfam" id="PF07653">
    <property type="entry name" value="SH3_2"/>
    <property type="match status" value="1"/>
</dbReference>
<feature type="domain" description="L27" evidence="8">
    <location>
        <begin position="178"/>
        <end position="230"/>
    </location>
</feature>
<keyword evidence="2 3" id="KW-0728">SH3 domain</keyword>
<dbReference type="FunCoup" id="A0A7M7KTQ8">
    <property type="interactions" value="97"/>
</dbReference>
<evidence type="ECO:0008006" key="11">
    <source>
        <dbReference type="Google" id="ProtNLM"/>
    </source>
</evidence>
<dbReference type="Pfam" id="PF02828">
    <property type="entry name" value="L27"/>
    <property type="match status" value="1"/>
</dbReference>
<evidence type="ECO:0000256" key="4">
    <source>
        <dbReference type="SAM" id="MobiDB-lite"/>
    </source>
</evidence>
<dbReference type="InterPro" id="IPR027417">
    <property type="entry name" value="P-loop_NTPase"/>
</dbReference>
<evidence type="ECO:0000256" key="2">
    <source>
        <dbReference type="ARBA" id="ARBA00022443"/>
    </source>
</evidence>
<dbReference type="GO" id="GO:0030054">
    <property type="term" value="C:cell junction"/>
    <property type="evidence" value="ECO:0007669"/>
    <property type="project" value="UniProtKB-ARBA"/>
</dbReference>
<dbReference type="InterPro" id="IPR008145">
    <property type="entry name" value="GK/Ca_channel_bsu"/>
</dbReference>
<organism evidence="9 10">
    <name type="scientific">Varroa destructor</name>
    <name type="common">Honeybee mite</name>
    <dbReference type="NCBI Taxonomy" id="109461"/>
    <lineage>
        <taxon>Eukaryota</taxon>
        <taxon>Metazoa</taxon>
        <taxon>Ecdysozoa</taxon>
        <taxon>Arthropoda</taxon>
        <taxon>Chelicerata</taxon>
        <taxon>Arachnida</taxon>
        <taxon>Acari</taxon>
        <taxon>Parasitiformes</taxon>
        <taxon>Mesostigmata</taxon>
        <taxon>Gamasina</taxon>
        <taxon>Dermanyssoidea</taxon>
        <taxon>Varroidae</taxon>
        <taxon>Varroa</taxon>
    </lineage>
</organism>
<feature type="domain" description="Guanylate kinase-like" evidence="6">
    <location>
        <begin position="471"/>
        <end position="662"/>
    </location>
</feature>
<dbReference type="RefSeq" id="XP_022671874.1">
    <property type="nucleotide sequence ID" value="XM_022816139.1"/>
</dbReference>
<dbReference type="InterPro" id="IPR050716">
    <property type="entry name" value="MAGUK"/>
</dbReference>
<evidence type="ECO:0000259" key="8">
    <source>
        <dbReference type="PROSITE" id="PS51022"/>
    </source>
</evidence>
<dbReference type="SUPFAM" id="SSF50044">
    <property type="entry name" value="SH3-domain"/>
    <property type="match status" value="1"/>
</dbReference>
<evidence type="ECO:0000259" key="6">
    <source>
        <dbReference type="PROSITE" id="PS50052"/>
    </source>
</evidence>
<dbReference type="InterPro" id="IPR036034">
    <property type="entry name" value="PDZ_sf"/>
</dbReference>